<comment type="caution">
    <text evidence="1">The sequence shown here is derived from an EMBL/GenBank/DDBJ whole genome shotgun (WGS) entry which is preliminary data.</text>
</comment>
<proteinExistence type="predicted"/>
<evidence type="ECO:0000313" key="2">
    <source>
        <dbReference type="Proteomes" id="UP000030428"/>
    </source>
</evidence>
<accession>A0A4E0RRU7</accession>
<gene>
    <name evidence="1" type="ORF">PN36_17950</name>
</gene>
<name>A0A4E0RRU7_9GAMM</name>
<organism evidence="1 2">
    <name type="scientific">Candidatus Thiomargarita nelsonii</name>
    <dbReference type="NCBI Taxonomy" id="1003181"/>
    <lineage>
        <taxon>Bacteria</taxon>
        <taxon>Pseudomonadati</taxon>
        <taxon>Pseudomonadota</taxon>
        <taxon>Gammaproteobacteria</taxon>
        <taxon>Thiotrichales</taxon>
        <taxon>Thiotrichaceae</taxon>
        <taxon>Thiomargarita</taxon>
    </lineage>
</organism>
<dbReference type="EMBL" id="JSZA02000070">
    <property type="protein sequence ID" value="TGO02844.1"/>
    <property type="molecule type" value="Genomic_DNA"/>
</dbReference>
<dbReference type="Proteomes" id="UP000030428">
    <property type="component" value="Unassembled WGS sequence"/>
</dbReference>
<protein>
    <submittedName>
        <fullName evidence="1">Uncharacterized protein</fullName>
    </submittedName>
</protein>
<dbReference type="AlphaFoldDB" id="A0A4E0RRU7"/>
<sequence>MYVPFITEELILTNPINTMQKMDKTHFSVASLFDASDEKEYWLSKKPLERLQAMELMRQINYGYDPVTTRLQRILTTA</sequence>
<keyword evidence="2" id="KW-1185">Reference proteome</keyword>
<evidence type="ECO:0000313" key="1">
    <source>
        <dbReference type="EMBL" id="TGO02844.1"/>
    </source>
</evidence>
<reference evidence="1 2" key="1">
    <citation type="journal article" date="2016" name="Front. Microbiol.">
        <title>Single-Cell (Meta-)Genomics of a Dimorphic Candidatus Thiomargarita nelsonii Reveals Genomic Plasticity.</title>
        <authorList>
            <person name="Flood B.E."/>
            <person name="Fliss P."/>
            <person name="Jones D.S."/>
            <person name="Dick G.J."/>
            <person name="Jain S."/>
            <person name="Kaster A.K."/>
            <person name="Winkel M."/>
            <person name="Mussmann M."/>
            <person name="Bailey J."/>
        </authorList>
    </citation>
    <scope>NUCLEOTIDE SEQUENCE [LARGE SCALE GENOMIC DNA]</scope>
    <source>
        <strain evidence="1">Hydrate Ridge</strain>
    </source>
</reference>